<dbReference type="PROSITE" id="PS00710">
    <property type="entry name" value="PGM_PMM"/>
    <property type="match status" value="1"/>
</dbReference>
<feature type="domain" description="Alpha-D-phosphohexomutase alpha/beta/alpha" evidence="7">
    <location>
        <begin position="117"/>
        <end position="222"/>
    </location>
</feature>
<dbReference type="InterPro" id="IPR016055">
    <property type="entry name" value="A-D-PHexomutase_a/b/a-I/II/III"/>
</dbReference>
<organism evidence="10 11">
    <name type="scientific">Ereboglobus luteus</name>
    <dbReference type="NCBI Taxonomy" id="1796921"/>
    <lineage>
        <taxon>Bacteria</taxon>
        <taxon>Pseudomonadati</taxon>
        <taxon>Verrucomicrobiota</taxon>
        <taxon>Opitutia</taxon>
        <taxon>Opitutales</taxon>
        <taxon>Opitutaceae</taxon>
        <taxon>Ereboglobus</taxon>
    </lineage>
</organism>
<dbReference type="InterPro" id="IPR005844">
    <property type="entry name" value="A-D-PHexomutase_a/b/a-I"/>
</dbReference>
<comment type="cofactor">
    <cofactor evidence="1">
        <name>Mg(2+)</name>
        <dbReference type="ChEBI" id="CHEBI:18420"/>
    </cofactor>
</comment>
<dbReference type="GO" id="GO:0006166">
    <property type="term" value="P:purine ribonucleoside salvage"/>
    <property type="evidence" value="ECO:0007669"/>
    <property type="project" value="TreeGrafter"/>
</dbReference>
<proteinExistence type="inferred from homology"/>
<protein>
    <submittedName>
        <fullName evidence="10">Phosphoglucomutase</fullName>
    </submittedName>
</protein>
<gene>
    <name evidence="10" type="ORF">CKA38_04790</name>
</gene>
<evidence type="ECO:0000313" key="10">
    <source>
        <dbReference type="EMBL" id="AWI08662.1"/>
    </source>
</evidence>
<dbReference type="AlphaFoldDB" id="A0A2U8E2A7"/>
<comment type="similarity">
    <text evidence="2">Belongs to the phosphohexose mutase family.</text>
</comment>
<evidence type="ECO:0000256" key="2">
    <source>
        <dbReference type="ARBA" id="ARBA00010231"/>
    </source>
</evidence>
<dbReference type="GO" id="GO:0000287">
    <property type="term" value="F:magnesium ion binding"/>
    <property type="evidence" value="ECO:0007669"/>
    <property type="project" value="InterPro"/>
</dbReference>
<keyword evidence="6" id="KW-0413">Isomerase</keyword>
<evidence type="ECO:0000256" key="1">
    <source>
        <dbReference type="ARBA" id="ARBA00001946"/>
    </source>
</evidence>
<evidence type="ECO:0000256" key="3">
    <source>
        <dbReference type="ARBA" id="ARBA00022553"/>
    </source>
</evidence>
<dbReference type="Pfam" id="PF02878">
    <property type="entry name" value="PGM_PMM_I"/>
    <property type="match status" value="1"/>
</dbReference>
<name>A0A2U8E2A7_9BACT</name>
<feature type="domain" description="Alpha-D-phosphohexomutase alpha/beta/alpha" evidence="8">
    <location>
        <begin position="256"/>
        <end position="350"/>
    </location>
</feature>
<keyword evidence="4" id="KW-0479">Metal-binding</keyword>
<reference evidence="10 11" key="1">
    <citation type="journal article" date="2018" name="Syst. Appl. Microbiol.">
        <title>Ereboglobus luteus gen. nov. sp. nov. from cockroach guts, and new insights into the oxygen relationship of the genera Opitutus and Didymococcus (Verrucomicrobia: Opitutaceae).</title>
        <authorList>
            <person name="Tegtmeier D."/>
            <person name="Belitz A."/>
            <person name="Radek R."/>
            <person name="Heimerl T."/>
            <person name="Brune A."/>
        </authorList>
    </citation>
    <scope>NUCLEOTIDE SEQUENCE [LARGE SCALE GENOMIC DNA]</scope>
    <source>
        <strain evidence="10 11">Ho45</strain>
    </source>
</reference>
<dbReference type="PANTHER" id="PTHR45745:SF1">
    <property type="entry name" value="PHOSPHOGLUCOMUTASE 2B-RELATED"/>
    <property type="match status" value="1"/>
</dbReference>
<dbReference type="Pfam" id="PF02880">
    <property type="entry name" value="PGM_PMM_III"/>
    <property type="match status" value="1"/>
</dbReference>
<dbReference type="PANTHER" id="PTHR45745">
    <property type="entry name" value="PHOSPHOMANNOMUTASE 45A"/>
    <property type="match status" value="1"/>
</dbReference>
<evidence type="ECO:0000256" key="4">
    <source>
        <dbReference type="ARBA" id="ARBA00022723"/>
    </source>
</evidence>
<dbReference type="Pfam" id="PF02879">
    <property type="entry name" value="PGM_PMM_II"/>
    <property type="match status" value="1"/>
</dbReference>
<dbReference type="EMBL" id="CP023004">
    <property type="protein sequence ID" value="AWI08662.1"/>
    <property type="molecule type" value="Genomic_DNA"/>
</dbReference>
<keyword evidence="11" id="KW-1185">Reference proteome</keyword>
<dbReference type="InterPro" id="IPR016066">
    <property type="entry name" value="A-D-PHexomutase_CS"/>
</dbReference>
<dbReference type="Gene3D" id="3.40.120.10">
    <property type="entry name" value="Alpha-D-Glucose-1,6-Bisphosphate, subunit A, domain 3"/>
    <property type="match status" value="3"/>
</dbReference>
<dbReference type="GO" id="GO:0008973">
    <property type="term" value="F:phosphopentomutase activity"/>
    <property type="evidence" value="ECO:0007669"/>
    <property type="project" value="TreeGrafter"/>
</dbReference>
<dbReference type="KEGG" id="elut:CKA38_04790"/>
<dbReference type="InterPro" id="IPR005846">
    <property type="entry name" value="A-D-PHexomutase_a/b/a-III"/>
</dbReference>
<evidence type="ECO:0000256" key="6">
    <source>
        <dbReference type="ARBA" id="ARBA00023235"/>
    </source>
</evidence>
<dbReference type="CDD" id="cd05799">
    <property type="entry name" value="PGM2"/>
    <property type="match status" value="1"/>
</dbReference>
<dbReference type="OrthoDB" id="9806956at2"/>
<evidence type="ECO:0000259" key="8">
    <source>
        <dbReference type="Pfam" id="PF02879"/>
    </source>
</evidence>
<dbReference type="InterPro" id="IPR036900">
    <property type="entry name" value="A-D-PHexomutase_C_sf"/>
</dbReference>
<evidence type="ECO:0000259" key="9">
    <source>
        <dbReference type="Pfam" id="PF02880"/>
    </source>
</evidence>
<dbReference type="Proteomes" id="UP000244896">
    <property type="component" value="Chromosome"/>
</dbReference>
<dbReference type="RefSeq" id="WP_108824470.1">
    <property type="nucleotide sequence ID" value="NZ_CP023004.1"/>
</dbReference>
<feature type="domain" description="Alpha-D-phosphohexomutase alpha/beta/alpha" evidence="9">
    <location>
        <begin position="363"/>
        <end position="519"/>
    </location>
</feature>
<keyword evidence="3" id="KW-0597">Phosphoprotein</keyword>
<dbReference type="SUPFAM" id="SSF55957">
    <property type="entry name" value="Phosphoglucomutase, C-terminal domain"/>
    <property type="match status" value="1"/>
</dbReference>
<dbReference type="GO" id="GO:0005975">
    <property type="term" value="P:carbohydrate metabolic process"/>
    <property type="evidence" value="ECO:0007669"/>
    <property type="project" value="InterPro"/>
</dbReference>
<evidence type="ECO:0000259" key="7">
    <source>
        <dbReference type="Pfam" id="PF02878"/>
    </source>
</evidence>
<accession>A0A2U8E2A7</accession>
<dbReference type="SUPFAM" id="SSF53738">
    <property type="entry name" value="Phosphoglucomutase, first 3 domains"/>
    <property type="match status" value="3"/>
</dbReference>
<evidence type="ECO:0000256" key="5">
    <source>
        <dbReference type="ARBA" id="ARBA00022842"/>
    </source>
</evidence>
<keyword evidence="5" id="KW-0460">Magnesium</keyword>
<sequence>MSTLKKIQAAAKSGALLPSTATNLADWLAASLPEWAVASIGELVEKQAWPELNDRFYRYLEFGTGGMRGRTIGAVPAAAETGKLSPLGTPEHAAIGSNVLNDFTLIRAVIGLYRYTAKFLATQNRADSPKLVIAHDVRHFSRHFCELAASTWTRLGGTACIFDGPRSTPQLSFSVRYLKAHAGVVITASHNPPHDNGFKAYFEDGAQVIAPHDKGIVAEVNAVPLSELGAYLDKDLARVITLTPAADAAYHAVAAESIIDKTVFKKAKLKVAFTNIHGTGAIASVPLLKAAGALVTHVPQQAAQDPRFPTVKSPNPENAEALSIAVALAEKNKLDVVLATDPDCDRMGVAVRNKAGKMELLTGNQVGALFADYRITKLKQLGRIPKKGGKNIALIKTFVTTPLQDAIGAAHGVKVINTLTGFKWIAAKIRRYEEQLKASLLAKEGIALDYDRTPHATRAKLLQKHSTYFIFGNEESYGYLDGDDVRDKDGNTACLMFAELCAYVKSRKLTVPEYLDEIYRKHGYFMEGVINIYYEGATGAAKIKRILETYRARPPKKFGDIAVKKFQDFGRAKILDADGERIPAQDLYFVTLANGYTFAARGSGTEPKIKFYIFANAKNQKPAKGKKKPTLAETKAAVKAELERVKTLIETDARNRAES</sequence>
<evidence type="ECO:0000313" key="11">
    <source>
        <dbReference type="Proteomes" id="UP000244896"/>
    </source>
</evidence>
<dbReference type="InterPro" id="IPR005845">
    <property type="entry name" value="A-D-PHexomutase_a/b/a-II"/>
</dbReference>